<organism evidence="10">
    <name type="scientific">Thermodesulfatator atlanticus</name>
    <dbReference type="NCBI Taxonomy" id="501497"/>
    <lineage>
        <taxon>Bacteria</taxon>
        <taxon>Pseudomonadati</taxon>
        <taxon>Thermodesulfobacteriota</taxon>
        <taxon>Thermodesulfobacteria</taxon>
        <taxon>Thermodesulfobacteriales</taxon>
        <taxon>Thermodesulfatatoraceae</taxon>
        <taxon>Thermodesulfatator</taxon>
    </lineage>
</organism>
<evidence type="ECO:0000259" key="9">
    <source>
        <dbReference type="PROSITE" id="PS50109"/>
    </source>
</evidence>
<dbReference type="EC" id="2.7.13.3" evidence="2"/>
<dbReference type="Gene3D" id="3.30.565.10">
    <property type="entry name" value="Histidine kinase-like ATPase, C-terminal domain"/>
    <property type="match status" value="1"/>
</dbReference>
<keyword evidence="6" id="KW-0418">Kinase</keyword>
<dbReference type="PANTHER" id="PTHR43065">
    <property type="entry name" value="SENSOR HISTIDINE KINASE"/>
    <property type="match status" value="1"/>
</dbReference>
<evidence type="ECO:0000256" key="4">
    <source>
        <dbReference type="ARBA" id="ARBA00022679"/>
    </source>
</evidence>
<dbReference type="GO" id="GO:0000155">
    <property type="term" value="F:phosphorelay sensor kinase activity"/>
    <property type="evidence" value="ECO:0007669"/>
    <property type="project" value="InterPro"/>
</dbReference>
<proteinExistence type="predicted"/>
<dbReference type="AlphaFoldDB" id="A0A7V5U324"/>
<dbReference type="InterPro" id="IPR036890">
    <property type="entry name" value="HATPase_C_sf"/>
</dbReference>
<sequence length="238" mass="26757">QLSHSEKMAAIGQMAAGIAHELNTPLGIILGYTQLLEEDLEGQDEVYEMLKKIETQAKLCKRIVKGLLKFAREEKKHLSEVNINELIEEVLSLIEHTLAMDFIEVVRRFDQNIPLYRGDPEKLKQVFMNLITNAQHAIGEKGKIYITTKYLPDKKEIMVAIADTGCGIPPEIKDRIFEPFFTTKEEGKGTGLGLAVVKAILEEHGASIEFQSPVEDENLGEKGKGTVFIIHFPLKEEK</sequence>
<dbReference type="InterPro" id="IPR005467">
    <property type="entry name" value="His_kinase_dom"/>
</dbReference>
<evidence type="ECO:0000256" key="3">
    <source>
        <dbReference type="ARBA" id="ARBA00022553"/>
    </source>
</evidence>
<evidence type="ECO:0000256" key="7">
    <source>
        <dbReference type="ARBA" id="ARBA00022840"/>
    </source>
</evidence>
<reference evidence="10" key="1">
    <citation type="journal article" date="2020" name="mSystems">
        <title>Genome- and Community-Level Interaction Insights into Carbon Utilization and Element Cycling Functions of Hydrothermarchaeota in Hydrothermal Sediment.</title>
        <authorList>
            <person name="Zhou Z."/>
            <person name="Liu Y."/>
            <person name="Xu W."/>
            <person name="Pan J."/>
            <person name="Luo Z.H."/>
            <person name="Li M."/>
        </authorList>
    </citation>
    <scope>NUCLEOTIDE SEQUENCE [LARGE SCALE GENOMIC DNA]</scope>
    <source>
        <strain evidence="10">HyVt-533</strain>
    </source>
</reference>
<dbReference type="SUPFAM" id="SSF55874">
    <property type="entry name" value="ATPase domain of HSP90 chaperone/DNA topoisomerase II/histidine kinase"/>
    <property type="match status" value="1"/>
</dbReference>
<evidence type="ECO:0000256" key="2">
    <source>
        <dbReference type="ARBA" id="ARBA00012438"/>
    </source>
</evidence>
<dbReference type="InterPro" id="IPR036097">
    <property type="entry name" value="HisK_dim/P_sf"/>
</dbReference>
<dbReference type="SMART" id="SM00388">
    <property type="entry name" value="HisKA"/>
    <property type="match status" value="1"/>
</dbReference>
<comment type="catalytic activity">
    <reaction evidence="1">
        <text>ATP + protein L-histidine = ADP + protein N-phospho-L-histidine.</text>
        <dbReference type="EC" id="2.7.13.3"/>
    </reaction>
</comment>
<dbReference type="EMBL" id="DROK01000232">
    <property type="protein sequence ID" value="HHI97757.1"/>
    <property type="molecule type" value="Genomic_DNA"/>
</dbReference>
<keyword evidence="3" id="KW-0597">Phosphoprotein</keyword>
<keyword evidence="5" id="KW-0547">Nucleotide-binding</keyword>
<dbReference type="PRINTS" id="PR00344">
    <property type="entry name" value="BCTRLSENSOR"/>
</dbReference>
<dbReference type="InterPro" id="IPR004358">
    <property type="entry name" value="Sig_transdc_His_kin-like_C"/>
</dbReference>
<feature type="domain" description="Histidine kinase" evidence="9">
    <location>
        <begin position="17"/>
        <end position="236"/>
    </location>
</feature>
<evidence type="ECO:0000256" key="6">
    <source>
        <dbReference type="ARBA" id="ARBA00022777"/>
    </source>
</evidence>
<keyword evidence="4" id="KW-0808">Transferase</keyword>
<dbReference type="Proteomes" id="UP000886101">
    <property type="component" value="Unassembled WGS sequence"/>
</dbReference>
<gene>
    <name evidence="10" type="ORF">ENJ96_07880</name>
</gene>
<evidence type="ECO:0000256" key="5">
    <source>
        <dbReference type="ARBA" id="ARBA00022741"/>
    </source>
</evidence>
<dbReference type="PANTHER" id="PTHR43065:SF46">
    <property type="entry name" value="C4-DICARBOXYLATE TRANSPORT SENSOR PROTEIN DCTB"/>
    <property type="match status" value="1"/>
</dbReference>
<accession>A0A7V5U324</accession>
<dbReference type="InterPro" id="IPR003661">
    <property type="entry name" value="HisK_dim/P_dom"/>
</dbReference>
<keyword evidence="8" id="KW-0902">Two-component regulatory system</keyword>
<keyword evidence="7" id="KW-0067">ATP-binding</keyword>
<dbReference type="SMART" id="SM00387">
    <property type="entry name" value="HATPase_c"/>
    <property type="match status" value="1"/>
</dbReference>
<dbReference type="InterPro" id="IPR003594">
    <property type="entry name" value="HATPase_dom"/>
</dbReference>
<evidence type="ECO:0000256" key="1">
    <source>
        <dbReference type="ARBA" id="ARBA00000085"/>
    </source>
</evidence>
<dbReference type="PROSITE" id="PS50109">
    <property type="entry name" value="HIS_KIN"/>
    <property type="match status" value="1"/>
</dbReference>
<protein>
    <recommendedName>
        <fullName evidence="2">histidine kinase</fullName>
        <ecNumber evidence="2">2.7.13.3</ecNumber>
    </recommendedName>
</protein>
<evidence type="ECO:0000256" key="8">
    <source>
        <dbReference type="ARBA" id="ARBA00023012"/>
    </source>
</evidence>
<name>A0A7V5U324_9BACT</name>
<feature type="non-terminal residue" evidence="10">
    <location>
        <position position="1"/>
    </location>
</feature>
<dbReference type="Pfam" id="PF00512">
    <property type="entry name" value="HisKA"/>
    <property type="match status" value="1"/>
</dbReference>
<comment type="caution">
    <text evidence="10">The sequence shown here is derived from an EMBL/GenBank/DDBJ whole genome shotgun (WGS) entry which is preliminary data.</text>
</comment>
<dbReference type="Pfam" id="PF02518">
    <property type="entry name" value="HATPase_c"/>
    <property type="match status" value="1"/>
</dbReference>
<dbReference type="GO" id="GO:0005524">
    <property type="term" value="F:ATP binding"/>
    <property type="evidence" value="ECO:0007669"/>
    <property type="project" value="UniProtKB-KW"/>
</dbReference>
<dbReference type="SUPFAM" id="SSF47384">
    <property type="entry name" value="Homodimeric domain of signal transducing histidine kinase"/>
    <property type="match status" value="1"/>
</dbReference>
<dbReference type="Gene3D" id="1.10.287.130">
    <property type="match status" value="1"/>
</dbReference>
<evidence type="ECO:0000313" key="10">
    <source>
        <dbReference type="EMBL" id="HHI97757.1"/>
    </source>
</evidence>
<dbReference type="CDD" id="cd00082">
    <property type="entry name" value="HisKA"/>
    <property type="match status" value="1"/>
</dbReference>